<keyword evidence="5 15" id="KW-0681">Retinal protein</keyword>
<dbReference type="PROSITE" id="PS00238">
    <property type="entry name" value="OPSIN"/>
    <property type="match status" value="1"/>
</dbReference>
<dbReference type="CDD" id="cd15079">
    <property type="entry name" value="7tmA_photoreceptors_insect"/>
    <property type="match status" value="1"/>
</dbReference>
<evidence type="ECO:0000259" key="17">
    <source>
        <dbReference type="PROSITE" id="PS50262"/>
    </source>
</evidence>
<keyword evidence="2 15" id="KW-0600">Photoreceptor protein</keyword>
<evidence type="ECO:0000256" key="9">
    <source>
        <dbReference type="ARBA" id="ARBA00023136"/>
    </source>
</evidence>
<dbReference type="Gene3D" id="1.20.1070.10">
    <property type="entry name" value="Rhodopsin 7-helix transmembrane proteins"/>
    <property type="match status" value="1"/>
</dbReference>
<evidence type="ECO:0000256" key="11">
    <source>
        <dbReference type="ARBA" id="ARBA00023170"/>
    </source>
</evidence>
<keyword evidence="14" id="KW-0844">Vision</keyword>
<comment type="similarity">
    <text evidence="15">Belongs to the G-protein coupled receptor 1 family. Opsin subfamily.</text>
</comment>
<dbReference type="EMBL" id="LC009291">
    <property type="protein sequence ID" value="BAQ54939.1"/>
    <property type="molecule type" value="mRNA"/>
</dbReference>
<feature type="region of interest" description="Disordered" evidence="16">
    <location>
        <begin position="441"/>
        <end position="517"/>
    </location>
</feature>
<reference evidence="18" key="1">
    <citation type="journal article" date="2015" name="Proc. Natl. Acad. Sci. U.S.A.">
        <title>Extraordinary diversity of visual opsin genes in dragonflies.</title>
        <authorList>
            <person name="Futahashi R."/>
            <person name="Kawahara-Miki R."/>
            <person name="Kinoshita M."/>
            <person name="Yoshitake K."/>
            <person name="Yajima S."/>
            <person name="Arikawa K."/>
            <person name="Fukatsu T."/>
        </authorList>
    </citation>
    <scope>NUCLEOTIDE SEQUENCE</scope>
</reference>
<evidence type="ECO:0000313" key="18">
    <source>
        <dbReference type="EMBL" id="BAQ54939.1"/>
    </source>
</evidence>
<keyword evidence="10" id="KW-1015">Disulfide bond</keyword>
<keyword evidence="13 15" id="KW-0807">Transducer</keyword>
<evidence type="ECO:0000256" key="14">
    <source>
        <dbReference type="ARBA" id="ARBA00023305"/>
    </source>
</evidence>
<evidence type="ECO:0000256" key="1">
    <source>
        <dbReference type="ARBA" id="ARBA00004141"/>
    </source>
</evidence>
<dbReference type="AlphaFoldDB" id="A0A0C6G553"/>
<keyword evidence="3 15" id="KW-0716">Sensory transduction</keyword>
<evidence type="ECO:0000256" key="7">
    <source>
        <dbReference type="ARBA" id="ARBA00022991"/>
    </source>
</evidence>
<evidence type="ECO:0000256" key="6">
    <source>
        <dbReference type="ARBA" id="ARBA00022989"/>
    </source>
</evidence>
<dbReference type="PROSITE" id="PS00237">
    <property type="entry name" value="G_PROTEIN_RECEP_F1_1"/>
    <property type="match status" value="1"/>
</dbReference>
<name>A0A0C6G553_9ODON</name>
<dbReference type="PROSITE" id="PS50262">
    <property type="entry name" value="G_PROTEIN_RECEP_F1_2"/>
    <property type="match status" value="1"/>
</dbReference>
<evidence type="ECO:0000256" key="15">
    <source>
        <dbReference type="RuleBase" id="RU004951"/>
    </source>
</evidence>
<dbReference type="GO" id="GO:0016020">
    <property type="term" value="C:membrane"/>
    <property type="evidence" value="ECO:0007669"/>
    <property type="project" value="UniProtKB-SubCell"/>
</dbReference>
<dbReference type="PRINTS" id="PR00238">
    <property type="entry name" value="OPSIN"/>
</dbReference>
<dbReference type="InterPro" id="IPR000276">
    <property type="entry name" value="GPCR_Rhodpsn"/>
</dbReference>
<organism evidence="18">
    <name type="scientific">Indolestes peregrinus</name>
    <dbReference type="NCBI Taxonomy" id="546916"/>
    <lineage>
        <taxon>Eukaryota</taxon>
        <taxon>Metazoa</taxon>
        <taxon>Ecdysozoa</taxon>
        <taxon>Arthropoda</taxon>
        <taxon>Hexapoda</taxon>
        <taxon>Insecta</taxon>
        <taxon>Pterygota</taxon>
        <taxon>Palaeoptera</taxon>
        <taxon>Odonata</taxon>
        <taxon>Zygoptera</taxon>
        <taxon>Lestidae</taxon>
        <taxon>Indolestes</taxon>
    </lineage>
</organism>
<protein>
    <submittedName>
        <fullName evidence="18">Rh7-like protein</fullName>
    </submittedName>
</protein>
<comment type="subcellular location">
    <subcellularLocation>
        <location evidence="1 15">Membrane</location>
        <topology evidence="1 15">Multi-pass membrane protein</topology>
    </subcellularLocation>
</comment>
<dbReference type="GO" id="GO:0009881">
    <property type="term" value="F:photoreceptor activity"/>
    <property type="evidence" value="ECO:0007669"/>
    <property type="project" value="UniProtKB-KW"/>
</dbReference>
<evidence type="ECO:0000256" key="2">
    <source>
        <dbReference type="ARBA" id="ARBA00022543"/>
    </source>
</evidence>
<evidence type="ECO:0000256" key="10">
    <source>
        <dbReference type="ARBA" id="ARBA00023157"/>
    </source>
</evidence>
<dbReference type="InterPro" id="IPR050125">
    <property type="entry name" value="GPCR_opsins"/>
</dbReference>
<accession>A0A0C6G553</accession>
<feature type="compositionally biased region" description="Polar residues" evidence="16">
    <location>
        <begin position="495"/>
        <end position="508"/>
    </location>
</feature>
<dbReference type="FunFam" id="1.20.1070.10:FF:000044">
    <property type="entry name" value="Opsin, ultraviolet-sensitive"/>
    <property type="match status" value="1"/>
</dbReference>
<keyword evidence="11 15" id="KW-0675">Receptor</keyword>
<feature type="compositionally biased region" description="Polar residues" evidence="16">
    <location>
        <begin position="73"/>
        <end position="84"/>
    </location>
</feature>
<feature type="transmembrane region" description="Helical" evidence="15">
    <location>
        <begin position="215"/>
        <end position="236"/>
    </location>
</feature>
<gene>
    <name evidence="18" type="primary">Rh7-like</name>
</gene>
<evidence type="ECO:0000256" key="13">
    <source>
        <dbReference type="ARBA" id="ARBA00023224"/>
    </source>
</evidence>
<dbReference type="GO" id="GO:0004930">
    <property type="term" value="F:G protein-coupled receptor activity"/>
    <property type="evidence" value="ECO:0007669"/>
    <property type="project" value="UniProtKB-KW"/>
</dbReference>
<dbReference type="SMART" id="SM01381">
    <property type="entry name" value="7TM_GPCR_Srsx"/>
    <property type="match status" value="1"/>
</dbReference>
<keyword evidence="4 15" id="KW-0812">Transmembrane</keyword>
<feature type="transmembrane region" description="Helical" evidence="15">
    <location>
        <begin position="132"/>
        <end position="157"/>
    </location>
</feature>
<evidence type="ECO:0000256" key="12">
    <source>
        <dbReference type="ARBA" id="ARBA00023180"/>
    </source>
</evidence>
<dbReference type="InterPro" id="IPR017452">
    <property type="entry name" value="GPCR_Rhodpsn_7TM"/>
</dbReference>
<dbReference type="PRINTS" id="PR00237">
    <property type="entry name" value="GPCRRHODOPSN"/>
</dbReference>
<feature type="transmembrane region" description="Helical" evidence="15">
    <location>
        <begin position="295"/>
        <end position="318"/>
    </location>
</feature>
<feature type="domain" description="G-protein coupled receptors family 1 profile" evidence="17">
    <location>
        <begin position="148"/>
        <end position="414"/>
    </location>
</feature>
<dbReference type="InterPro" id="IPR027430">
    <property type="entry name" value="Retinal_BS"/>
</dbReference>
<dbReference type="PANTHER" id="PTHR24240">
    <property type="entry name" value="OPSIN"/>
    <property type="match status" value="1"/>
</dbReference>
<keyword evidence="8 15" id="KW-0297">G-protein coupled receptor</keyword>
<evidence type="ECO:0000256" key="5">
    <source>
        <dbReference type="ARBA" id="ARBA00022925"/>
    </source>
</evidence>
<keyword evidence="12" id="KW-0325">Glycoprotein</keyword>
<dbReference type="InterPro" id="IPR001760">
    <property type="entry name" value="Opsin"/>
</dbReference>
<dbReference type="PRINTS" id="PR00577">
    <property type="entry name" value="OPSINRH3RH4"/>
</dbReference>
<feature type="transmembrane region" description="Helical" evidence="15">
    <location>
        <begin position="356"/>
        <end position="374"/>
    </location>
</feature>
<feature type="transmembrane region" description="Helical" evidence="15">
    <location>
        <begin position="394"/>
        <end position="417"/>
    </location>
</feature>
<feature type="compositionally biased region" description="Basic and acidic residues" evidence="16">
    <location>
        <begin position="452"/>
        <end position="477"/>
    </location>
</feature>
<dbReference type="Pfam" id="PF00001">
    <property type="entry name" value="7tm_1"/>
    <property type="match status" value="1"/>
</dbReference>
<sequence length="586" mass="65208">MNDTTSFKVPLEFPTFASLSDTEGQPESELIAIGDLHALSLNATGNYTGSMNGDSEPMEMLSPEEDAGKRPTRQQNSTSNVTNGPNAAVIELFKSTWPTDLWKNHGIFTDEDLLQINPHWLQFPPPHPVSHYVLGVLYTILMTVGVTGNCLVIYMFCRCKSLRTPANILVTNLAVSDSLMMLKMPVFIYNCIYLGPALGTLGCQVYGFLGGLTGTTSIATLAAISLDRYFVVLYPLEPLKVPTRARARACVLLSWTYGAIFSSLPLFGINRYVPEGYLTSCSFDYLTDDQNSRTFIIVFFTAAWVVPVSIISFCYAAICRAVSLAATYSSSTTERKNSNQNKTSSRREQQRRRTEIRLAIVVLAVVALWLISWTPYATVALLGFSGNKRLITPLLSMIPALFCKMASCIDPFMYAITHPRFRRELTRRFPCCRVILRAGKGSSGKGTTVKNGKGEGRKEINGGRRRRQEREKDKEEGVSMSEEEVVMMDMRGSSLMDNSEATSTSGEGRNSDWLNDRPWTTDGRLYRSFPIPGIRHPFGSWMATNKKNGEPIEFKSVGHEMISLQQRDPLASSEIVLRSELEPTTV</sequence>
<dbReference type="SUPFAM" id="SSF81321">
    <property type="entry name" value="Family A G protein-coupled receptor-like"/>
    <property type="match status" value="1"/>
</dbReference>
<evidence type="ECO:0000256" key="3">
    <source>
        <dbReference type="ARBA" id="ARBA00022606"/>
    </source>
</evidence>
<feature type="transmembrane region" description="Helical" evidence="15">
    <location>
        <begin position="186"/>
        <end position="209"/>
    </location>
</feature>
<feature type="transmembrane region" description="Helical" evidence="15">
    <location>
        <begin position="248"/>
        <end position="269"/>
    </location>
</feature>
<feature type="region of interest" description="Disordered" evidence="16">
    <location>
        <begin position="47"/>
        <end position="84"/>
    </location>
</feature>
<evidence type="ECO:0000256" key="16">
    <source>
        <dbReference type="SAM" id="MobiDB-lite"/>
    </source>
</evidence>
<keyword evidence="6 15" id="KW-1133">Transmembrane helix</keyword>
<dbReference type="GO" id="GO:0007601">
    <property type="term" value="P:visual perception"/>
    <property type="evidence" value="ECO:0007669"/>
    <property type="project" value="UniProtKB-KW"/>
</dbReference>
<proteinExistence type="evidence at transcript level"/>
<keyword evidence="9 15" id="KW-0472">Membrane</keyword>
<evidence type="ECO:0000256" key="4">
    <source>
        <dbReference type="ARBA" id="ARBA00022692"/>
    </source>
</evidence>
<evidence type="ECO:0000256" key="8">
    <source>
        <dbReference type="ARBA" id="ARBA00023040"/>
    </source>
</evidence>
<keyword evidence="7 15" id="KW-0157">Chromophore</keyword>
<dbReference type="GO" id="GO:0007602">
    <property type="term" value="P:phototransduction"/>
    <property type="evidence" value="ECO:0007669"/>
    <property type="project" value="UniProtKB-KW"/>
</dbReference>